<evidence type="ECO:0000313" key="2">
    <source>
        <dbReference type="Proteomes" id="UP001159427"/>
    </source>
</evidence>
<proteinExistence type="predicted"/>
<organism evidence="1 2">
    <name type="scientific">Porites evermanni</name>
    <dbReference type="NCBI Taxonomy" id="104178"/>
    <lineage>
        <taxon>Eukaryota</taxon>
        <taxon>Metazoa</taxon>
        <taxon>Cnidaria</taxon>
        <taxon>Anthozoa</taxon>
        <taxon>Hexacorallia</taxon>
        <taxon>Scleractinia</taxon>
        <taxon>Fungiina</taxon>
        <taxon>Poritidae</taxon>
        <taxon>Porites</taxon>
    </lineage>
</organism>
<accession>A0ABN8SKE9</accession>
<feature type="non-terminal residue" evidence="1">
    <location>
        <position position="1"/>
    </location>
</feature>
<evidence type="ECO:0000313" key="1">
    <source>
        <dbReference type="EMBL" id="CAH3192132.1"/>
    </source>
</evidence>
<comment type="caution">
    <text evidence="1">The sequence shown here is derived from an EMBL/GenBank/DDBJ whole genome shotgun (WGS) entry which is preliminary data.</text>
</comment>
<protein>
    <submittedName>
        <fullName evidence="1">Uncharacterized protein</fullName>
    </submittedName>
</protein>
<dbReference type="Proteomes" id="UP001159427">
    <property type="component" value="Unassembled WGS sequence"/>
</dbReference>
<dbReference type="EMBL" id="CALNXI010003094">
    <property type="protein sequence ID" value="CAH3192132.1"/>
    <property type="molecule type" value="Genomic_DNA"/>
</dbReference>
<keyword evidence="2" id="KW-1185">Reference proteome</keyword>
<sequence>ALKGEPFTLIFIWTKNDTLPKRPSKWITCNLNNTILQQLREKISSEALKANDLAEIKGAVSGLTTLPLKSENFDLNKREFYDALSLRYRWTPKYLPFTCMSWRQEIRR</sequence>
<reference evidence="1 2" key="1">
    <citation type="submission" date="2022-05" db="EMBL/GenBank/DDBJ databases">
        <authorList>
            <consortium name="Genoscope - CEA"/>
            <person name="William W."/>
        </authorList>
    </citation>
    <scope>NUCLEOTIDE SEQUENCE [LARGE SCALE GENOMIC DNA]</scope>
</reference>
<gene>
    <name evidence="1" type="ORF">PEVE_00023300</name>
</gene>
<name>A0ABN8SKE9_9CNID</name>